<dbReference type="EMBL" id="WWBZ02000051">
    <property type="protein sequence ID" value="KAF4303772.1"/>
    <property type="molecule type" value="Genomic_DNA"/>
</dbReference>
<dbReference type="Proteomes" id="UP000572817">
    <property type="component" value="Unassembled WGS sequence"/>
</dbReference>
<dbReference type="InterPro" id="IPR004919">
    <property type="entry name" value="GmrSD_N"/>
</dbReference>
<dbReference type="Pfam" id="PF03235">
    <property type="entry name" value="GmrSD_N"/>
    <property type="match status" value="1"/>
</dbReference>
<name>A0A8H4INY9_9PEZI</name>
<feature type="region of interest" description="Disordered" evidence="1">
    <location>
        <begin position="157"/>
        <end position="185"/>
    </location>
</feature>
<evidence type="ECO:0000259" key="2">
    <source>
        <dbReference type="Pfam" id="PF03235"/>
    </source>
</evidence>
<evidence type="ECO:0000256" key="1">
    <source>
        <dbReference type="SAM" id="MobiDB-lite"/>
    </source>
</evidence>
<organism evidence="3 4">
    <name type="scientific">Botryosphaeria dothidea</name>
    <dbReference type="NCBI Taxonomy" id="55169"/>
    <lineage>
        <taxon>Eukaryota</taxon>
        <taxon>Fungi</taxon>
        <taxon>Dikarya</taxon>
        <taxon>Ascomycota</taxon>
        <taxon>Pezizomycotina</taxon>
        <taxon>Dothideomycetes</taxon>
        <taxon>Dothideomycetes incertae sedis</taxon>
        <taxon>Botryosphaeriales</taxon>
        <taxon>Botryosphaeriaceae</taxon>
        <taxon>Botryosphaeria</taxon>
    </lineage>
</organism>
<feature type="domain" description="GmrSD restriction endonucleases N-terminal" evidence="2">
    <location>
        <begin position="104"/>
        <end position="152"/>
    </location>
</feature>
<evidence type="ECO:0000313" key="3">
    <source>
        <dbReference type="EMBL" id="KAF4303772.1"/>
    </source>
</evidence>
<feature type="region of interest" description="Disordered" evidence="1">
    <location>
        <begin position="1"/>
        <end position="80"/>
    </location>
</feature>
<dbReference type="PANTHER" id="PTHR39639">
    <property type="entry name" value="CHROMOSOME 16, WHOLE GENOME SHOTGUN SEQUENCE"/>
    <property type="match status" value="1"/>
</dbReference>
<feature type="compositionally biased region" description="Acidic residues" evidence="1">
    <location>
        <begin position="66"/>
        <end position="79"/>
    </location>
</feature>
<feature type="compositionally biased region" description="Polar residues" evidence="1">
    <location>
        <begin position="298"/>
        <end position="309"/>
    </location>
</feature>
<gene>
    <name evidence="3" type="ORF">GTA08_BOTSDO07605</name>
</gene>
<dbReference type="PANTHER" id="PTHR39639:SF1">
    <property type="entry name" value="DUF262 DOMAIN-CONTAINING PROTEIN"/>
    <property type="match status" value="1"/>
</dbReference>
<feature type="compositionally biased region" description="Polar residues" evidence="1">
    <location>
        <begin position="274"/>
        <end position="285"/>
    </location>
</feature>
<protein>
    <recommendedName>
        <fullName evidence="2">GmrSD restriction endonucleases N-terminal domain-containing protein</fullName>
    </recommendedName>
</protein>
<feature type="compositionally biased region" description="Polar residues" evidence="1">
    <location>
        <begin position="8"/>
        <end position="23"/>
    </location>
</feature>
<keyword evidence="4" id="KW-1185">Reference proteome</keyword>
<evidence type="ECO:0000313" key="4">
    <source>
        <dbReference type="Proteomes" id="UP000572817"/>
    </source>
</evidence>
<feature type="compositionally biased region" description="Polar residues" evidence="1">
    <location>
        <begin position="210"/>
        <end position="219"/>
    </location>
</feature>
<reference evidence="3" key="1">
    <citation type="submission" date="2020-04" db="EMBL/GenBank/DDBJ databases">
        <title>Genome Assembly and Annotation of Botryosphaeria dothidea sdau 11-99, a Latent Pathogen of Apple Fruit Ring Rot in China.</title>
        <authorList>
            <person name="Yu C."/>
            <person name="Diao Y."/>
            <person name="Lu Q."/>
            <person name="Zhao J."/>
            <person name="Cui S."/>
            <person name="Peng C."/>
            <person name="He B."/>
            <person name="Liu H."/>
        </authorList>
    </citation>
    <scope>NUCLEOTIDE SEQUENCE [LARGE SCALE GENOMIC DNA]</scope>
    <source>
        <strain evidence="3">Sdau11-99</strain>
    </source>
</reference>
<proteinExistence type="predicted"/>
<accession>A0A8H4INY9</accession>
<feature type="region of interest" description="Disordered" evidence="1">
    <location>
        <begin position="210"/>
        <end position="315"/>
    </location>
</feature>
<sequence>MAQPPVASANSKLRLTNPTSNDEVQAGKSTADDADGSHPRFGREAGSNSNDSDVDPSHVPVKYEASSDEEAQIESEDEDLRVFESKPSLPAARVEHRTLQELMDLLEKEDVDLNPQYQRGVVWDQSRMVGLIDSIIENYYIPPVIFNRQIARDADAKASTVSQPRALNRVGGNQVDDTTPKDTSNRRHQELLHLELGQNAGSSKAQLQQEAEAANSSKDVASKTPVTGIRKKPLARFTKSGTNTQGKGQPVPKDSPRFGNWQPILKPPSDEPPATTTPNASTEAMNLNGPLSLDQGAATEQQEPIGQTSRAKKRVSEMVIEISDEEGGEAAEELLARFQPHTSKRVKVKNENVEET</sequence>
<dbReference type="AlphaFoldDB" id="A0A8H4INY9"/>
<dbReference type="OrthoDB" id="5419821at2759"/>
<comment type="caution">
    <text evidence="3">The sequence shown here is derived from an EMBL/GenBank/DDBJ whole genome shotgun (WGS) entry which is preliminary data.</text>
</comment>